<dbReference type="InterPro" id="IPR002347">
    <property type="entry name" value="SDR_fam"/>
</dbReference>
<evidence type="ECO:0000256" key="2">
    <source>
        <dbReference type="ARBA" id="ARBA00023002"/>
    </source>
</evidence>
<dbReference type="InterPro" id="IPR051122">
    <property type="entry name" value="SDR_DHRS6-like"/>
</dbReference>
<dbReference type="EMBL" id="JAESVA010000008">
    <property type="protein sequence ID" value="MCB8882728.1"/>
    <property type="molecule type" value="Genomic_DNA"/>
</dbReference>
<dbReference type="InterPro" id="IPR057326">
    <property type="entry name" value="KR_dom"/>
</dbReference>
<dbReference type="InterPro" id="IPR020904">
    <property type="entry name" value="Sc_DH/Rdtase_CS"/>
</dbReference>
<dbReference type="RefSeq" id="WP_227309378.1">
    <property type="nucleotide sequence ID" value="NZ_JAESVA010000008.1"/>
</dbReference>
<dbReference type="FunFam" id="3.40.50.720:FF:000084">
    <property type="entry name" value="Short-chain dehydrogenase reductase"/>
    <property type="match status" value="1"/>
</dbReference>
<comment type="similarity">
    <text evidence="1">Belongs to the short-chain dehydrogenases/reductases (SDR) family.</text>
</comment>
<dbReference type="PANTHER" id="PTHR43477">
    <property type="entry name" value="DIHYDROANTICAPSIN 7-DEHYDROGENASE"/>
    <property type="match status" value="1"/>
</dbReference>
<name>A0A963Z6G8_9PROT</name>
<dbReference type="InterPro" id="IPR036291">
    <property type="entry name" value="NAD(P)-bd_dom_sf"/>
</dbReference>
<dbReference type="Gene3D" id="3.40.50.720">
    <property type="entry name" value="NAD(P)-binding Rossmann-like Domain"/>
    <property type="match status" value="1"/>
</dbReference>
<dbReference type="SUPFAM" id="SSF51735">
    <property type="entry name" value="NAD(P)-binding Rossmann-fold domains"/>
    <property type="match status" value="1"/>
</dbReference>
<keyword evidence="2" id="KW-0560">Oxidoreductase</keyword>
<sequence length="242" mass="25080">MIGDLSGRRLVVAGGASGIGLATARLAQAAGAAVAVIDRSAPPAGVEGFLADLRIASEVDLAMTAVSRTLSGLDMLVYSAGIDLRAPLAQMTDEDWQTVLDVNLTGAMRFCRLALPHFSADGGSITLVSSGAGLLPLHERSAYSVSKAGLNMLAKCLAMELAPRNIRVNALCPGAVETALFRSSLVAGAGEEAERQLVRDRYALQRIAEPEEIARSVLFLGSDAASYITGVALAADGGRTFH</sequence>
<evidence type="ECO:0000259" key="3">
    <source>
        <dbReference type="SMART" id="SM00822"/>
    </source>
</evidence>
<reference evidence="4 5" key="1">
    <citation type="journal article" date="2021" name="Microorganisms">
        <title>Acidisoma silvae sp. nov. and Acidisomacellulosilytica sp. nov., Two Acidophilic Bacteria Isolated from Decaying Wood, Hydrolyzing Cellulose and Producing Poly-3-hydroxybutyrate.</title>
        <authorList>
            <person name="Mieszkin S."/>
            <person name="Pouder E."/>
            <person name="Uroz S."/>
            <person name="Simon-Colin C."/>
            <person name="Alain K."/>
        </authorList>
    </citation>
    <scope>NUCLEOTIDE SEQUENCE [LARGE SCALE GENOMIC DNA]</scope>
    <source>
        <strain evidence="4 5">HW T5.17</strain>
    </source>
</reference>
<accession>A0A963Z6G8</accession>
<dbReference type="PROSITE" id="PS00061">
    <property type="entry name" value="ADH_SHORT"/>
    <property type="match status" value="1"/>
</dbReference>
<dbReference type="AlphaFoldDB" id="A0A963Z6G8"/>
<dbReference type="Pfam" id="PF13561">
    <property type="entry name" value="adh_short_C2"/>
    <property type="match status" value="1"/>
</dbReference>
<dbReference type="Proteomes" id="UP000721844">
    <property type="component" value="Unassembled WGS sequence"/>
</dbReference>
<gene>
    <name evidence="4" type="ORF">ACELLULO517_20960</name>
</gene>
<keyword evidence="5" id="KW-1185">Reference proteome</keyword>
<comment type="caution">
    <text evidence="4">The sequence shown here is derived from an EMBL/GenBank/DDBJ whole genome shotgun (WGS) entry which is preliminary data.</text>
</comment>
<dbReference type="PANTHER" id="PTHR43477:SF1">
    <property type="entry name" value="DIHYDROANTICAPSIN 7-DEHYDROGENASE"/>
    <property type="match status" value="1"/>
</dbReference>
<protein>
    <submittedName>
        <fullName evidence="4">SDR family oxidoreductase</fullName>
    </submittedName>
</protein>
<dbReference type="PRINTS" id="PR00081">
    <property type="entry name" value="GDHRDH"/>
</dbReference>
<dbReference type="GO" id="GO:0016491">
    <property type="term" value="F:oxidoreductase activity"/>
    <property type="evidence" value="ECO:0007669"/>
    <property type="project" value="UniProtKB-KW"/>
</dbReference>
<dbReference type="SMART" id="SM00822">
    <property type="entry name" value="PKS_KR"/>
    <property type="match status" value="1"/>
</dbReference>
<feature type="domain" description="Ketoreductase" evidence="3">
    <location>
        <begin position="8"/>
        <end position="165"/>
    </location>
</feature>
<evidence type="ECO:0000256" key="1">
    <source>
        <dbReference type="ARBA" id="ARBA00006484"/>
    </source>
</evidence>
<dbReference type="PRINTS" id="PR00080">
    <property type="entry name" value="SDRFAMILY"/>
</dbReference>
<proteinExistence type="inferred from homology"/>
<organism evidence="4 5">
    <name type="scientific">Acidisoma cellulosilyticum</name>
    <dbReference type="NCBI Taxonomy" id="2802395"/>
    <lineage>
        <taxon>Bacteria</taxon>
        <taxon>Pseudomonadati</taxon>
        <taxon>Pseudomonadota</taxon>
        <taxon>Alphaproteobacteria</taxon>
        <taxon>Acetobacterales</taxon>
        <taxon>Acidocellaceae</taxon>
        <taxon>Acidisoma</taxon>
    </lineage>
</organism>
<evidence type="ECO:0000313" key="4">
    <source>
        <dbReference type="EMBL" id="MCB8882728.1"/>
    </source>
</evidence>
<dbReference type="CDD" id="cd05233">
    <property type="entry name" value="SDR_c"/>
    <property type="match status" value="1"/>
</dbReference>
<evidence type="ECO:0000313" key="5">
    <source>
        <dbReference type="Proteomes" id="UP000721844"/>
    </source>
</evidence>